<comment type="caution">
    <text evidence="1">The sequence shown here is derived from an EMBL/GenBank/DDBJ whole genome shotgun (WGS) entry which is preliminary data.</text>
</comment>
<organism evidence="1 2">
    <name type="scientific">Auriscalpium vulgare</name>
    <dbReference type="NCBI Taxonomy" id="40419"/>
    <lineage>
        <taxon>Eukaryota</taxon>
        <taxon>Fungi</taxon>
        <taxon>Dikarya</taxon>
        <taxon>Basidiomycota</taxon>
        <taxon>Agaricomycotina</taxon>
        <taxon>Agaricomycetes</taxon>
        <taxon>Russulales</taxon>
        <taxon>Auriscalpiaceae</taxon>
        <taxon>Auriscalpium</taxon>
    </lineage>
</organism>
<name>A0ACB8R505_9AGAM</name>
<keyword evidence="2" id="KW-1185">Reference proteome</keyword>
<evidence type="ECO:0000313" key="1">
    <source>
        <dbReference type="EMBL" id="KAI0038952.1"/>
    </source>
</evidence>
<gene>
    <name evidence="1" type="ORF">FA95DRAFT_1577914</name>
</gene>
<dbReference type="Proteomes" id="UP000814033">
    <property type="component" value="Unassembled WGS sequence"/>
</dbReference>
<evidence type="ECO:0000313" key="2">
    <source>
        <dbReference type="Proteomes" id="UP000814033"/>
    </source>
</evidence>
<protein>
    <submittedName>
        <fullName evidence="1">Uncharacterized protein</fullName>
    </submittedName>
</protein>
<sequence>MSFVVVVGVVLATPAAPPDRLSPFAYILRSSVDAGAILAARNAWPDPRATRSPMRRLTCEGDHVNGATSSRKSGCGACAASSNATSHARRSVATMTVLDSLLTLEPWPRARIEAVLSGKDQDKYSIRTRQGEARRGAADDGALAASDLDGMVRRTRLGGSRL</sequence>
<reference evidence="1" key="1">
    <citation type="submission" date="2021-02" db="EMBL/GenBank/DDBJ databases">
        <authorList>
            <consortium name="DOE Joint Genome Institute"/>
            <person name="Ahrendt S."/>
            <person name="Looney B.P."/>
            <person name="Miyauchi S."/>
            <person name="Morin E."/>
            <person name="Drula E."/>
            <person name="Courty P.E."/>
            <person name="Chicoki N."/>
            <person name="Fauchery L."/>
            <person name="Kohler A."/>
            <person name="Kuo A."/>
            <person name="Labutti K."/>
            <person name="Pangilinan J."/>
            <person name="Lipzen A."/>
            <person name="Riley R."/>
            <person name="Andreopoulos W."/>
            <person name="He G."/>
            <person name="Johnson J."/>
            <person name="Barry K.W."/>
            <person name="Grigoriev I.V."/>
            <person name="Nagy L."/>
            <person name="Hibbett D."/>
            <person name="Henrissat B."/>
            <person name="Matheny P.B."/>
            <person name="Labbe J."/>
            <person name="Martin F."/>
        </authorList>
    </citation>
    <scope>NUCLEOTIDE SEQUENCE</scope>
    <source>
        <strain evidence="1">FP105234-sp</strain>
    </source>
</reference>
<dbReference type="EMBL" id="MU276383">
    <property type="protein sequence ID" value="KAI0038952.1"/>
    <property type="molecule type" value="Genomic_DNA"/>
</dbReference>
<reference evidence="1" key="2">
    <citation type="journal article" date="2022" name="New Phytol.">
        <title>Evolutionary transition to the ectomycorrhizal habit in the genomes of a hyperdiverse lineage of mushroom-forming fungi.</title>
        <authorList>
            <person name="Looney B."/>
            <person name="Miyauchi S."/>
            <person name="Morin E."/>
            <person name="Drula E."/>
            <person name="Courty P.E."/>
            <person name="Kohler A."/>
            <person name="Kuo A."/>
            <person name="LaButti K."/>
            <person name="Pangilinan J."/>
            <person name="Lipzen A."/>
            <person name="Riley R."/>
            <person name="Andreopoulos W."/>
            <person name="He G."/>
            <person name="Johnson J."/>
            <person name="Nolan M."/>
            <person name="Tritt A."/>
            <person name="Barry K.W."/>
            <person name="Grigoriev I.V."/>
            <person name="Nagy L.G."/>
            <person name="Hibbett D."/>
            <person name="Henrissat B."/>
            <person name="Matheny P.B."/>
            <person name="Labbe J."/>
            <person name="Martin F.M."/>
        </authorList>
    </citation>
    <scope>NUCLEOTIDE SEQUENCE</scope>
    <source>
        <strain evidence="1">FP105234-sp</strain>
    </source>
</reference>
<proteinExistence type="predicted"/>
<accession>A0ACB8R505</accession>